<dbReference type="PANTHER" id="PTHR30435:SF12">
    <property type="entry name" value="FLAGELLAR BASAL BODY ROD PROTEIN FLGB"/>
    <property type="match status" value="1"/>
</dbReference>
<keyword evidence="10" id="KW-1185">Reference proteome</keyword>
<keyword evidence="9" id="KW-0282">Flagellum</keyword>
<keyword evidence="9" id="KW-0966">Cell projection</keyword>
<comment type="function">
    <text evidence="5 6">Structural component of flagellum, the bacterial motility apparatus. Part of the rod structure of flagellar basal body.</text>
</comment>
<keyword evidence="9" id="KW-0969">Cilium</keyword>
<evidence type="ECO:0000313" key="8">
    <source>
        <dbReference type="EMBL" id="AMK11156.1"/>
    </source>
</evidence>
<evidence type="ECO:0000256" key="6">
    <source>
        <dbReference type="PIRNR" id="PIRNR002889"/>
    </source>
</evidence>
<evidence type="ECO:0000256" key="3">
    <source>
        <dbReference type="ARBA" id="ARBA00014376"/>
    </source>
</evidence>
<comment type="subunit">
    <text evidence="6">The basal body constitutes a major portion of the flagellar organelle and consists of a number of rings mounted on a central rod.</text>
</comment>
<sequence>MSKLFSHQIQLTEKVLDLRLQRQNIVTGNIANVNTPGYKARRLEFEEKLQDALNQNSLGKMTRTQGAHLPSTFSAAGFKGEAFDNFTAREVYGQDHVNLETEITNSAKNTMMYNALTQVIKKNFDGMSRVISEGSK</sequence>
<dbReference type="Proteomes" id="UP000295506">
    <property type="component" value="Unassembled WGS sequence"/>
</dbReference>
<evidence type="ECO:0000313" key="10">
    <source>
        <dbReference type="Proteomes" id="UP000055611"/>
    </source>
</evidence>
<dbReference type="KEGG" id="dej:AWY79_08525"/>
<evidence type="ECO:0000313" key="9">
    <source>
        <dbReference type="EMBL" id="TDT92175.1"/>
    </source>
</evidence>
<evidence type="ECO:0000256" key="1">
    <source>
        <dbReference type="ARBA" id="ARBA00004117"/>
    </source>
</evidence>
<evidence type="ECO:0000259" key="7">
    <source>
        <dbReference type="Pfam" id="PF00460"/>
    </source>
</evidence>
<dbReference type="AlphaFoldDB" id="A0A126QN12"/>
<dbReference type="GO" id="GO:0071978">
    <property type="term" value="P:bacterial-type flagellum-dependent swarming motility"/>
    <property type="evidence" value="ECO:0007669"/>
    <property type="project" value="TreeGrafter"/>
</dbReference>
<dbReference type="Proteomes" id="UP000055611">
    <property type="component" value="Chromosome"/>
</dbReference>
<name>A0A126QN12_9BACT</name>
<evidence type="ECO:0000256" key="4">
    <source>
        <dbReference type="ARBA" id="ARBA00023143"/>
    </source>
</evidence>
<comment type="similarity">
    <text evidence="2 6">Belongs to the flagella basal body rod proteins family.</text>
</comment>
<reference evidence="8 10" key="1">
    <citation type="journal article" date="2016" name="Front. Microbiol.">
        <title>Genome Sequence of the Piezophilic, Mesophilic Sulfate-Reducing Bacterium Desulfovibrio indicus J2T.</title>
        <authorList>
            <person name="Cao J."/>
            <person name="Maignien L."/>
            <person name="Shao Z."/>
            <person name="Alain K."/>
            <person name="Jebbar M."/>
        </authorList>
    </citation>
    <scope>NUCLEOTIDE SEQUENCE [LARGE SCALE GENOMIC DNA]</scope>
    <source>
        <strain evidence="8 10">J2</strain>
    </source>
</reference>
<dbReference type="InterPro" id="IPR006300">
    <property type="entry name" value="FlgB"/>
</dbReference>
<dbReference type="RefSeq" id="WP_066802491.1">
    <property type="nucleotide sequence ID" value="NZ_CP014206.1"/>
</dbReference>
<dbReference type="InterPro" id="IPR001444">
    <property type="entry name" value="Flag_bb_rod_N"/>
</dbReference>
<dbReference type="Pfam" id="PF00460">
    <property type="entry name" value="Flg_bb_rod"/>
    <property type="match status" value="1"/>
</dbReference>
<dbReference type="NCBIfam" id="TIGR01396">
    <property type="entry name" value="FlgB"/>
    <property type="match status" value="1"/>
</dbReference>
<dbReference type="EMBL" id="SOBK01000001">
    <property type="protein sequence ID" value="TDT92175.1"/>
    <property type="molecule type" value="Genomic_DNA"/>
</dbReference>
<feature type="domain" description="Flagellar basal body rod protein N-terminal" evidence="7">
    <location>
        <begin position="19"/>
        <end position="39"/>
    </location>
</feature>
<gene>
    <name evidence="8" type="primary">flgB</name>
    <name evidence="8" type="ORF">AWY79_08525</name>
    <name evidence="9" type="ORF">EDC59_101580</name>
</gene>
<accession>A0A126QN12</accession>
<dbReference type="PANTHER" id="PTHR30435">
    <property type="entry name" value="FLAGELLAR PROTEIN"/>
    <property type="match status" value="1"/>
</dbReference>
<comment type="subcellular location">
    <subcellularLocation>
        <location evidence="1 6">Bacterial flagellum basal body</location>
    </subcellularLocation>
</comment>
<reference evidence="9 11" key="2">
    <citation type="submission" date="2019-03" db="EMBL/GenBank/DDBJ databases">
        <title>Genomic Encyclopedia of Type Strains, Phase IV (KMG-IV): sequencing the most valuable type-strain genomes for metagenomic binning, comparative biology and taxonomic classification.</title>
        <authorList>
            <person name="Goeker M."/>
        </authorList>
    </citation>
    <scope>NUCLEOTIDE SEQUENCE [LARGE SCALE GENOMIC DNA]</scope>
    <source>
        <strain evidence="9 11">DSM 101483</strain>
    </source>
</reference>
<evidence type="ECO:0000256" key="2">
    <source>
        <dbReference type="ARBA" id="ARBA00009677"/>
    </source>
</evidence>
<dbReference type="NCBIfam" id="NF009264">
    <property type="entry name" value="PRK12621.1"/>
    <property type="match status" value="1"/>
</dbReference>
<dbReference type="EMBL" id="CP014206">
    <property type="protein sequence ID" value="AMK11156.1"/>
    <property type="molecule type" value="Genomic_DNA"/>
</dbReference>
<dbReference type="OrthoDB" id="9788334at2"/>
<dbReference type="GO" id="GO:0030694">
    <property type="term" value="C:bacterial-type flagellum basal body, rod"/>
    <property type="evidence" value="ECO:0007669"/>
    <property type="project" value="InterPro"/>
</dbReference>
<organism evidence="9 11">
    <name type="scientific">Pseudodesulfovibrio indicus</name>
    <dbReference type="NCBI Taxonomy" id="1716143"/>
    <lineage>
        <taxon>Bacteria</taxon>
        <taxon>Pseudomonadati</taxon>
        <taxon>Thermodesulfobacteriota</taxon>
        <taxon>Desulfovibrionia</taxon>
        <taxon>Desulfovibrionales</taxon>
        <taxon>Desulfovibrionaceae</taxon>
    </lineage>
</organism>
<evidence type="ECO:0000256" key="5">
    <source>
        <dbReference type="ARBA" id="ARBA00024934"/>
    </source>
</evidence>
<dbReference type="PIRSF" id="PIRSF002889">
    <property type="entry name" value="Rod_FlgB"/>
    <property type="match status" value="1"/>
</dbReference>
<keyword evidence="4 6" id="KW-0975">Bacterial flagellum</keyword>
<protein>
    <recommendedName>
        <fullName evidence="3 6">Flagellar basal body rod protein FlgB</fullName>
    </recommendedName>
</protein>
<evidence type="ECO:0000313" key="11">
    <source>
        <dbReference type="Proteomes" id="UP000295506"/>
    </source>
</evidence>
<proteinExistence type="inferred from homology"/>